<protein>
    <submittedName>
        <fullName evidence="2">Uncharacterized protein</fullName>
    </submittedName>
</protein>
<dbReference type="EMBL" id="PGCJ01000987">
    <property type="protein sequence ID" value="PLW12296.1"/>
    <property type="molecule type" value="Genomic_DNA"/>
</dbReference>
<reference evidence="2 3" key="1">
    <citation type="submission" date="2017-11" db="EMBL/GenBank/DDBJ databases">
        <title>De novo assembly and phasing of dikaryotic genomes from two isolates of Puccinia coronata f. sp. avenae, the causal agent of oat crown rust.</title>
        <authorList>
            <person name="Miller M.E."/>
            <person name="Zhang Y."/>
            <person name="Omidvar V."/>
            <person name="Sperschneider J."/>
            <person name="Schwessinger B."/>
            <person name="Raley C."/>
            <person name="Palmer J.M."/>
            <person name="Garnica D."/>
            <person name="Upadhyaya N."/>
            <person name="Rathjen J."/>
            <person name="Taylor J.M."/>
            <person name="Park R.F."/>
            <person name="Dodds P.N."/>
            <person name="Hirsch C.D."/>
            <person name="Kianian S.F."/>
            <person name="Figueroa M."/>
        </authorList>
    </citation>
    <scope>NUCLEOTIDE SEQUENCE [LARGE SCALE GENOMIC DNA]</scope>
    <source>
        <strain evidence="2">12NC29</strain>
    </source>
</reference>
<evidence type="ECO:0000313" key="3">
    <source>
        <dbReference type="Proteomes" id="UP000235388"/>
    </source>
</evidence>
<dbReference type="Proteomes" id="UP000235388">
    <property type="component" value="Unassembled WGS sequence"/>
</dbReference>
<evidence type="ECO:0000313" key="2">
    <source>
        <dbReference type="EMBL" id="PLW12296.1"/>
    </source>
</evidence>
<accession>A0A2N5SGD5</accession>
<organism evidence="2 3">
    <name type="scientific">Puccinia coronata f. sp. avenae</name>
    <dbReference type="NCBI Taxonomy" id="200324"/>
    <lineage>
        <taxon>Eukaryota</taxon>
        <taxon>Fungi</taxon>
        <taxon>Dikarya</taxon>
        <taxon>Basidiomycota</taxon>
        <taxon>Pucciniomycotina</taxon>
        <taxon>Pucciniomycetes</taxon>
        <taxon>Pucciniales</taxon>
        <taxon>Pucciniaceae</taxon>
        <taxon>Puccinia</taxon>
    </lineage>
</organism>
<gene>
    <name evidence="2" type="ORF">PCANC_16896</name>
</gene>
<comment type="caution">
    <text evidence="2">The sequence shown here is derived from an EMBL/GenBank/DDBJ whole genome shotgun (WGS) entry which is preliminary data.</text>
</comment>
<feature type="region of interest" description="Disordered" evidence="1">
    <location>
        <begin position="1"/>
        <end position="29"/>
    </location>
</feature>
<keyword evidence="3" id="KW-1185">Reference proteome</keyword>
<name>A0A2N5SGD5_9BASI</name>
<sequence length="115" mass="12462">MARGGLFAGKEKNLNNPVIRKSEPASPRQVPPCHVYLAATLQNIPTLHLDTYQTPTTSPVDNILIKDKGALGYQHPSNIILILHQIRPAGPSVSTSTVGVNYPYPSTATKTISQY</sequence>
<proteinExistence type="predicted"/>
<dbReference type="AlphaFoldDB" id="A0A2N5SGD5"/>
<evidence type="ECO:0000256" key="1">
    <source>
        <dbReference type="SAM" id="MobiDB-lite"/>
    </source>
</evidence>